<feature type="domain" description="Galactose-1-phosphate uridyl transferase C-terminal" evidence="17">
    <location>
        <begin position="261"/>
        <end position="379"/>
    </location>
</feature>
<dbReference type="InterPro" id="IPR036265">
    <property type="entry name" value="HIT-like_sf"/>
</dbReference>
<feature type="region of interest" description="Disordered" evidence="15">
    <location>
        <begin position="414"/>
        <end position="456"/>
    </location>
</feature>
<evidence type="ECO:0000313" key="19">
    <source>
        <dbReference type="Proteomes" id="UP000560069"/>
    </source>
</evidence>
<sequence>MTTASSEPESLAADPSAGTASGAEPATGARPASGARPVPRSTTVAAARPAAQRTRAQLADGREIIFFDDEPRRRTVQDRREISRPVGGNEMRYDPLLREWVAIAAARQHRTHLPATDQCPLCPSTPERATEVPQAHYDVVVFENRFPSFRGDTPVPEDLLSTTTAAQESAGLRQPGSGRCEVVCFTDQHTSQLGAVSVRRMRTVVDAWADRTAAMLAEPGVEQVYCFENRGEEIGVTLNHPHGQIYGYPFITPRTRTLLDSAADYHARRDADLFADILASEVSDGRRIVARTEHWTAFIPAWARWPVELHIYPHRAVERLPELTDAERDDFATLYLDLLRRGDKLFDSPLPYISGWQQAPASAEPGLMRLHLQLFSIRRAENKLKYLAGSESGMGVFINDIAPEETARRLVAIGPQTAESEAAQSGTADPVPTDSTPTDSTPADSPTEPTHSEETP</sequence>
<evidence type="ECO:0000256" key="2">
    <source>
        <dbReference type="ARBA" id="ARBA00001947"/>
    </source>
</evidence>
<comment type="pathway">
    <text evidence="3 14">Carbohydrate metabolism; galactose metabolism.</text>
</comment>
<evidence type="ECO:0000256" key="5">
    <source>
        <dbReference type="ARBA" id="ARBA00012384"/>
    </source>
</evidence>
<dbReference type="GO" id="GO:0008108">
    <property type="term" value="F:UDP-glucose:hexose-1-phosphate uridylyltransferase activity"/>
    <property type="evidence" value="ECO:0007669"/>
    <property type="project" value="UniProtKB-UniRule"/>
</dbReference>
<name>A0A7Z0J3T5_9MICC</name>
<feature type="domain" description="Galactose-1-phosphate uridyl transferase N-terminal" evidence="16">
    <location>
        <begin position="91"/>
        <end position="251"/>
    </location>
</feature>
<dbReference type="Proteomes" id="UP000560069">
    <property type="component" value="Unassembled WGS sequence"/>
</dbReference>
<comment type="catalytic activity">
    <reaction evidence="1 14">
        <text>alpha-D-galactose 1-phosphate + UDP-alpha-D-glucose = alpha-D-glucose 1-phosphate + UDP-alpha-D-galactose</text>
        <dbReference type="Rhea" id="RHEA:13989"/>
        <dbReference type="ChEBI" id="CHEBI:58336"/>
        <dbReference type="ChEBI" id="CHEBI:58601"/>
        <dbReference type="ChEBI" id="CHEBI:58885"/>
        <dbReference type="ChEBI" id="CHEBI:66914"/>
        <dbReference type="EC" id="2.7.7.12"/>
    </reaction>
</comment>
<dbReference type="InterPro" id="IPR001937">
    <property type="entry name" value="GalP_UDPtransf1"/>
</dbReference>
<dbReference type="PANTHER" id="PTHR11943:SF1">
    <property type="entry name" value="GALACTOSE-1-PHOSPHATE URIDYLYLTRANSFERASE"/>
    <property type="match status" value="1"/>
</dbReference>
<proteinExistence type="inferred from homology"/>
<protein>
    <recommendedName>
        <fullName evidence="6 13">Galactose-1-phosphate uridylyltransferase</fullName>
        <ecNumber evidence="5 13">2.7.7.12</ecNumber>
    </recommendedName>
</protein>
<evidence type="ECO:0000256" key="6">
    <source>
        <dbReference type="ARBA" id="ARBA00016340"/>
    </source>
</evidence>
<evidence type="ECO:0000256" key="14">
    <source>
        <dbReference type="RuleBase" id="RU000506"/>
    </source>
</evidence>
<evidence type="ECO:0000256" key="12">
    <source>
        <dbReference type="ARBA" id="ARBA00023277"/>
    </source>
</evidence>
<evidence type="ECO:0000256" key="9">
    <source>
        <dbReference type="ARBA" id="ARBA00022723"/>
    </source>
</evidence>
<keyword evidence="12 14" id="KW-0119">Carbohydrate metabolism</keyword>
<evidence type="ECO:0000256" key="3">
    <source>
        <dbReference type="ARBA" id="ARBA00004947"/>
    </source>
</evidence>
<comment type="caution">
    <text evidence="18">The sequence shown here is derived from an EMBL/GenBank/DDBJ whole genome shotgun (WGS) entry which is preliminary data.</text>
</comment>
<accession>A0A7Z0J3T5</accession>
<evidence type="ECO:0000256" key="7">
    <source>
        <dbReference type="ARBA" id="ARBA00022679"/>
    </source>
</evidence>
<keyword evidence="11 14" id="KW-0299">Galactose metabolism</keyword>
<feature type="compositionally biased region" description="Low complexity" evidence="15">
    <location>
        <begin position="42"/>
        <end position="54"/>
    </location>
</feature>
<keyword evidence="7 14" id="KW-0808">Transferase</keyword>
<dbReference type="InterPro" id="IPR005850">
    <property type="entry name" value="GalP_Utransf_C"/>
</dbReference>
<evidence type="ECO:0000256" key="1">
    <source>
        <dbReference type="ARBA" id="ARBA00001107"/>
    </source>
</evidence>
<dbReference type="GO" id="GO:0033499">
    <property type="term" value="P:galactose catabolic process via UDP-galactose, Leloir pathway"/>
    <property type="evidence" value="ECO:0007669"/>
    <property type="project" value="TreeGrafter"/>
</dbReference>
<evidence type="ECO:0000256" key="15">
    <source>
        <dbReference type="SAM" id="MobiDB-lite"/>
    </source>
</evidence>
<keyword evidence="9 14" id="KW-0479">Metal-binding</keyword>
<evidence type="ECO:0000256" key="4">
    <source>
        <dbReference type="ARBA" id="ARBA00010951"/>
    </source>
</evidence>
<evidence type="ECO:0000259" key="17">
    <source>
        <dbReference type="Pfam" id="PF02744"/>
    </source>
</evidence>
<dbReference type="PANTHER" id="PTHR11943">
    <property type="entry name" value="GALACTOSE-1-PHOSPHATE URIDYLYLTRANSFERASE"/>
    <property type="match status" value="1"/>
</dbReference>
<dbReference type="Pfam" id="PF01087">
    <property type="entry name" value="GalP_UDP_transf"/>
    <property type="match status" value="1"/>
</dbReference>
<evidence type="ECO:0000256" key="13">
    <source>
        <dbReference type="NCBIfam" id="TIGR00209"/>
    </source>
</evidence>
<dbReference type="RefSeq" id="WP_179441995.1">
    <property type="nucleotide sequence ID" value="NZ_BAAALK010000002.1"/>
</dbReference>
<keyword evidence="8 14" id="KW-0548">Nucleotidyltransferase</keyword>
<dbReference type="Pfam" id="PF02744">
    <property type="entry name" value="GalP_UDP_tr_C"/>
    <property type="match status" value="1"/>
</dbReference>
<organism evidence="18 19">
    <name type="scientific">Nesterenkonia sandarakina</name>
    <dbReference type="NCBI Taxonomy" id="272918"/>
    <lineage>
        <taxon>Bacteria</taxon>
        <taxon>Bacillati</taxon>
        <taxon>Actinomycetota</taxon>
        <taxon>Actinomycetes</taxon>
        <taxon>Micrococcales</taxon>
        <taxon>Micrococcaceae</taxon>
        <taxon>Nesterenkonia</taxon>
    </lineage>
</organism>
<dbReference type="InterPro" id="IPR019779">
    <property type="entry name" value="GalP_UDPtransf1_His-AS"/>
</dbReference>
<gene>
    <name evidence="18" type="ORF">HNR11_001758</name>
</gene>
<comment type="cofactor">
    <cofactor evidence="2">
        <name>Zn(2+)</name>
        <dbReference type="ChEBI" id="CHEBI:29105"/>
    </cofactor>
</comment>
<comment type="similarity">
    <text evidence="4 14">Belongs to the galactose-1-phosphate uridylyltransferase type 1 family.</text>
</comment>
<dbReference type="Gene3D" id="3.30.428.10">
    <property type="entry name" value="HIT-like"/>
    <property type="match status" value="2"/>
</dbReference>
<dbReference type="AlphaFoldDB" id="A0A7Z0J3T5"/>
<dbReference type="GO" id="GO:0005737">
    <property type="term" value="C:cytoplasm"/>
    <property type="evidence" value="ECO:0007669"/>
    <property type="project" value="TreeGrafter"/>
</dbReference>
<dbReference type="UniPathway" id="UPA00214"/>
<dbReference type="InterPro" id="IPR005849">
    <property type="entry name" value="GalP_Utransf_N"/>
</dbReference>
<keyword evidence="19" id="KW-1185">Reference proteome</keyword>
<dbReference type="SUPFAM" id="SSF54197">
    <property type="entry name" value="HIT-like"/>
    <property type="match status" value="2"/>
</dbReference>
<reference evidence="18 19" key="1">
    <citation type="submission" date="2020-07" db="EMBL/GenBank/DDBJ databases">
        <title>Sequencing the genomes of 1000 actinobacteria strains.</title>
        <authorList>
            <person name="Klenk H.-P."/>
        </authorList>
    </citation>
    <scope>NUCLEOTIDE SEQUENCE [LARGE SCALE GENOMIC DNA]</scope>
    <source>
        <strain evidence="18 19">DSM 15664</strain>
    </source>
</reference>
<dbReference type="GO" id="GO:0008270">
    <property type="term" value="F:zinc ion binding"/>
    <property type="evidence" value="ECO:0007669"/>
    <property type="project" value="InterPro"/>
</dbReference>
<dbReference type="NCBIfam" id="TIGR00209">
    <property type="entry name" value="galT_1"/>
    <property type="match status" value="1"/>
</dbReference>
<dbReference type="PROSITE" id="PS00117">
    <property type="entry name" value="GAL_P_UDP_TRANSF_I"/>
    <property type="match status" value="1"/>
</dbReference>
<dbReference type="EMBL" id="JACCFQ010000001">
    <property type="protein sequence ID" value="NYJ17224.1"/>
    <property type="molecule type" value="Genomic_DNA"/>
</dbReference>
<dbReference type="EC" id="2.7.7.12" evidence="5 13"/>
<keyword evidence="10" id="KW-0862">Zinc</keyword>
<evidence type="ECO:0000256" key="11">
    <source>
        <dbReference type="ARBA" id="ARBA00023144"/>
    </source>
</evidence>
<feature type="compositionally biased region" description="Low complexity" evidence="15">
    <location>
        <begin position="427"/>
        <end position="449"/>
    </location>
</feature>
<evidence type="ECO:0000256" key="10">
    <source>
        <dbReference type="ARBA" id="ARBA00022833"/>
    </source>
</evidence>
<feature type="compositionally biased region" description="Polar residues" evidence="15">
    <location>
        <begin position="417"/>
        <end position="426"/>
    </location>
</feature>
<feature type="region of interest" description="Disordered" evidence="15">
    <location>
        <begin position="1"/>
        <end position="54"/>
    </location>
</feature>
<evidence type="ECO:0000259" key="16">
    <source>
        <dbReference type="Pfam" id="PF01087"/>
    </source>
</evidence>
<evidence type="ECO:0000313" key="18">
    <source>
        <dbReference type="EMBL" id="NYJ17224.1"/>
    </source>
</evidence>
<evidence type="ECO:0000256" key="8">
    <source>
        <dbReference type="ARBA" id="ARBA00022695"/>
    </source>
</evidence>